<dbReference type="InterPro" id="IPR020591">
    <property type="entry name" value="Chromosome_initiator_DnaA-like"/>
</dbReference>
<comment type="subunit">
    <text evidence="8">Oligomerizes as a right-handed, spiral filament on DNA at oriC.</text>
</comment>
<keyword evidence="4 8" id="KW-0547">Nucleotide-binding</keyword>
<feature type="binding site" evidence="8">
    <location>
        <position position="152"/>
    </location>
    <ligand>
        <name>ATP</name>
        <dbReference type="ChEBI" id="CHEBI:30616"/>
    </ligand>
</feature>
<protein>
    <recommendedName>
        <fullName evidence="8 9">Chromosomal replication initiator protein DnaA</fullName>
    </recommendedName>
</protein>
<dbReference type="CDD" id="cd00009">
    <property type="entry name" value="AAA"/>
    <property type="match status" value="1"/>
</dbReference>
<evidence type="ECO:0000256" key="11">
    <source>
        <dbReference type="RuleBase" id="RU004227"/>
    </source>
</evidence>
<evidence type="ECO:0000256" key="9">
    <source>
        <dbReference type="NCBIfam" id="TIGR00362"/>
    </source>
</evidence>
<evidence type="ECO:0000256" key="8">
    <source>
        <dbReference type="HAMAP-Rule" id="MF_00377"/>
    </source>
</evidence>
<dbReference type="InterPro" id="IPR010921">
    <property type="entry name" value="Trp_repressor/repl_initiator"/>
</dbReference>
<evidence type="ECO:0000256" key="6">
    <source>
        <dbReference type="ARBA" id="ARBA00023121"/>
    </source>
</evidence>
<dbReference type="SUPFAM" id="SSF48295">
    <property type="entry name" value="TrpR-like"/>
    <property type="match status" value="1"/>
</dbReference>
<evidence type="ECO:0000256" key="10">
    <source>
        <dbReference type="RuleBase" id="RU000577"/>
    </source>
</evidence>
<evidence type="ECO:0000256" key="3">
    <source>
        <dbReference type="ARBA" id="ARBA00022705"/>
    </source>
</evidence>
<organism evidence="12 13">
    <name type="scientific">Turicibacter sanguinis</name>
    <dbReference type="NCBI Taxonomy" id="154288"/>
    <lineage>
        <taxon>Bacteria</taxon>
        <taxon>Bacillati</taxon>
        <taxon>Bacillota</taxon>
        <taxon>Erysipelotrichia</taxon>
        <taxon>Erysipelotrichales</taxon>
        <taxon>Turicibacteraceae</taxon>
        <taxon>Turicibacter</taxon>
    </lineage>
</organism>
<dbReference type="InterPro" id="IPR013159">
    <property type="entry name" value="DnaA_C"/>
</dbReference>
<dbReference type="GO" id="GO:0006275">
    <property type="term" value="P:regulation of DNA replication"/>
    <property type="evidence" value="ECO:0007669"/>
    <property type="project" value="UniProtKB-UniRule"/>
</dbReference>
<dbReference type="GO" id="GO:0005524">
    <property type="term" value="F:ATP binding"/>
    <property type="evidence" value="ECO:0007669"/>
    <property type="project" value="UniProtKB-UniRule"/>
</dbReference>
<dbReference type="InterPro" id="IPR003593">
    <property type="entry name" value="AAA+_ATPase"/>
</dbReference>
<feature type="region of interest" description="Domain I, interacts with DnaA modulators" evidence="8">
    <location>
        <begin position="1"/>
        <end position="92"/>
    </location>
</feature>
<dbReference type="InterPro" id="IPR038454">
    <property type="entry name" value="DnaA_N_sf"/>
</dbReference>
<dbReference type="Gene3D" id="3.30.300.180">
    <property type="match status" value="1"/>
</dbReference>
<dbReference type="GeneID" id="60058252"/>
<proteinExistence type="inferred from homology"/>
<dbReference type="GO" id="GO:0008289">
    <property type="term" value="F:lipid binding"/>
    <property type="evidence" value="ECO:0007669"/>
    <property type="project" value="UniProtKB-KW"/>
</dbReference>
<keyword evidence="3 8" id="KW-0235">DNA replication</keyword>
<dbReference type="PANTHER" id="PTHR30050">
    <property type="entry name" value="CHROMOSOMAL REPLICATION INITIATOR PROTEIN DNAA"/>
    <property type="match status" value="1"/>
</dbReference>
<evidence type="ECO:0000256" key="2">
    <source>
        <dbReference type="ARBA" id="ARBA00022490"/>
    </source>
</evidence>
<dbReference type="GO" id="GO:0005737">
    <property type="term" value="C:cytoplasm"/>
    <property type="evidence" value="ECO:0007669"/>
    <property type="project" value="UniProtKB-SubCell"/>
</dbReference>
<comment type="function">
    <text evidence="8 10">Plays an essential role in the initiation and regulation of chromosomal replication. ATP-DnaA binds to the origin of replication (oriC) to initiate formation of the DNA replication initiation complex once per cell cycle. Binds the DnaA box (a 9 base pair repeat at the origin) and separates the double-stranded (ds)DNA. Forms a right-handed helical filament on oriC DNA; dsDNA binds to the exterior of the filament while single-stranded (ss)DNA is stabiized in the filament's interior. The ATP-DnaA-oriC complex binds and stabilizes one strand of the AT-rich DNA unwinding element (DUE), permitting loading of DNA polymerase. After initiation quickly degrades to an ADP-DnaA complex that is not apt for DNA replication. Binds acidic phospholipids.</text>
</comment>
<dbReference type="CDD" id="cd06571">
    <property type="entry name" value="Bac_DnaA_C"/>
    <property type="match status" value="1"/>
</dbReference>
<dbReference type="HAMAP" id="MF_00377">
    <property type="entry name" value="DnaA_bact"/>
    <property type="match status" value="1"/>
</dbReference>
<dbReference type="Pfam" id="PF00308">
    <property type="entry name" value="Bac_DnaA"/>
    <property type="match status" value="1"/>
</dbReference>
<evidence type="ECO:0000313" key="13">
    <source>
        <dbReference type="Proteomes" id="UP000487649"/>
    </source>
</evidence>
<feature type="binding site" evidence="8">
    <location>
        <position position="156"/>
    </location>
    <ligand>
        <name>ATP</name>
        <dbReference type="ChEBI" id="CHEBI:30616"/>
    </ligand>
</feature>
<keyword evidence="5 8" id="KW-0067">ATP-binding</keyword>
<dbReference type="OrthoDB" id="9807019at2"/>
<comment type="caution">
    <text evidence="12">The sequence shown here is derived from an EMBL/GenBank/DDBJ whole genome shotgun (WGS) entry which is preliminary data.</text>
</comment>
<dbReference type="InterPro" id="IPR018312">
    <property type="entry name" value="Chromosome_initiator_DnaA_CS"/>
</dbReference>
<feature type="region of interest" description="Domain IV, binds dsDNA" evidence="8">
    <location>
        <begin position="328"/>
        <end position="448"/>
    </location>
</feature>
<keyword evidence="6 8" id="KW-0446">Lipid-binding</keyword>
<comment type="subcellular location">
    <subcellularLocation>
        <location evidence="8">Cytoplasm</location>
    </subcellularLocation>
</comment>
<dbReference type="FunFam" id="3.40.50.300:FF:000668">
    <property type="entry name" value="Chromosomal replication initiator protein DnaA"/>
    <property type="match status" value="1"/>
</dbReference>
<dbReference type="InterPro" id="IPR013317">
    <property type="entry name" value="DnaA_dom"/>
</dbReference>
<dbReference type="SMART" id="SM00382">
    <property type="entry name" value="AAA"/>
    <property type="match status" value="1"/>
</dbReference>
<dbReference type="Gene3D" id="1.10.1750.10">
    <property type="match status" value="1"/>
</dbReference>
<dbReference type="SMART" id="SM00760">
    <property type="entry name" value="Bac_DnaA_C"/>
    <property type="match status" value="1"/>
</dbReference>
<gene>
    <name evidence="8 12" type="primary">dnaA</name>
    <name evidence="12" type="ORF">GMA92_03520</name>
</gene>
<feature type="binding site" evidence="8">
    <location>
        <position position="155"/>
    </location>
    <ligand>
        <name>ATP</name>
        <dbReference type="ChEBI" id="CHEBI:30616"/>
    </ligand>
</feature>
<dbReference type="InterPro" id="IPR027417">
    <property type="entry name" value="P-loop_NTPase"/>
</dbReference>
<comment type="similarity">
    <text evidence="1 8 11">Belongs to the DnaA family.</text>
</comment>
<keyword evidence="7 8" id="KW-0238">DNA-binding</keyword>
<dbReference type="Pfam" id="PF08299">
    <property type="entry name" value="Bac_DnaA_C"/>
    <property type="match status" value="1"/>
</dbReference>
<dbReference type="AlphaFoldDB" id="A0A6A8SIM1"/>
<reference evidence="12 13" key="1">
    <citation type="journal article" date="2019" name="Nat. Med.">
        <title>A library of human gut bacterial isolates paired with longitudinal multiomics data enables mechanistic microbiome research.</title>
        <authorList>
            <person name="Poyet M."/>
            <person name="Groussin M."/>
            <person name="Gibbons S.M."/>
            <person name="Avila-Pacheco J."/>
            <person name="Jiang X."/>
            <person name="Kearney S.M."/>
            <person name="Perrotta A.R."/>
            <person name="Berdy B."/>
            <person name="Zhao S."/>
            <person name="Lieberman T.D."/>
            <person name="Swanson P.K."/>
            <person name="Smith M."/>
            <person name="Roesemann S."/>
            <person name="Alexander J.E."/>
            <person name="Rich S.A."/>
            <person name="Livny J."/>
            <person name="Vlamakis H."/>
            <person name="Clish C."/>
            <person name="Bullock K."/>
            <person name="Deik A."/>
            <person name="Scott J."/>
            <person name="Pierce K.A."/>
            <person name="Xavier R.J."/>
            <person name="Alm E.J."/>
        </authorList>
    </citation>
    <scope>NUCLEOTIDE SEQUENCE [LARGE SCALE GENOMIC DNA]</scope>
    <source>
        <strain evidence="12 13">BIOML-A198</strain>
    </source>
</reference>
<dbReference type="PROSITE" id="PS01008">
    <property type="entry name" value="DNAA"/>
    <property type="match status" value="1"/>
</dbReference>
<dbReference type="EMBL" id="WMQE01000005">
    <property type="protein sequence ID" value="MTK20506.1"/>
    <property type="molecule type" value="Genomic_DNA"/>
</dbReference>
<dbReference type="NCBIfam" id="TIGR00362">
    <property type="entry name" value="DnaA"/>
    <property type="match status" value="1"/>
</dbReference>
<comment type="caution">
    <text evidence="8">Lacks conserved residue(s) required for the propagation of feature annotation.</text>
</comment>
<evidence type="ECO:0000313" key="12">
    <source>
        <dbReference type="EMBL" id="MTK20506.1"/>
    </source>
</evidence>
<accession>A0A6A8SIM1</accession>
<dbReference type="Gene3D" id="3.40.50.300">
    <property type="entry name" value="P-loop containing nucleotide triphosphate hydrolases"/>
    <property type="match status" value="1"/>
</dbReference>
<dbReference type="GO" id="GO:0006270">
    <property type="term" value="P:DNA replication initiation"/>
    <property type="evidence" value="ECO:0007669"/>
    <property type="project" value="UniProtKB-UniRule"/>
</dbReference>
<dbReference type="GO" id="GO:0003688">
    <property type="term" value="F:DNA replication origin binding"/>
    <property type="evidence" value="ECO:0007669"/>
    <property type="project" value="UniProtKB-UniRule"/>
</dbReference>
<dbReference type="RefSeq" id="WP_006784011.1">
    <property type="nucleotide sequence ID" value="NZ_CABJBH010000002.1"/>
</dbReference>
<name>A0A6A8SIM1_9FIRM</name>
<dbReference type="InterPro" id="IPR001957">
    <property type="entry name" value="Chromosome_initiator_DnaA"/>
</dbReference>
<feature type="binding site" evidence="8">
    <location>
        <position position="154"/>
    </location>
    <ligand>
        <name>ATP</name>
        <dbReference type="ChEBI" id="CHEBI:30616"/>
    </ligand>
</feature>
<sequence length="448" mass="51928">MEKYQRIWDDAINRLKSNISQQSFDMFFSTPKKVYKVKNNKMYVIVQNNHEQFMLDKFYLKELVEMIAEVSGFNYDVKFITNDYVKNDQQAFDLTKPDPNLPKYYRGNLNTTYTFDRFVAGKSNRLAYMIALQVAERPGEVANPLYIFGGVGLGKTHLMQAIGNFILDDNPSSRILYCTSEKFIDDYRHATLDNNFEAFKEKYRNIDVLLIDDIQFLSKKEQTQTEFFNTFNELYNNNKQIVITSDRPASDLKDIMDRLTSRFEWGLQADIQIPDTQTRIEIMKKKLAGENINLDEFPEEVLEFIASKFNSNVRTLEGALKRLIFYATINNSDFTIELANEALRDLFKAEQKNSKIDVNNIIKEVGAYYDVSVADILSKKRKKNIAYARQVAMFLTRELTGSSFPKIGEAFSGRDHTTIMHGCEKIEKELKESAELKKAINDLKQALS</sequence>
<dbReference type="Gene3D" id="1.10.8.60">
    <property type="match status" value="1"/>
</dbReference>
<evidence type="ECO:0000256" key="5">
    <source>
        <dbReference type="ARBA" id="ARBA00022840"/>
    </source>
</evidence>
<evidence type="ECO:0000256" key="4">
    <source>
        <dbReference type="ARBA" id="ARBA00022741"/>
    </source>
</evidence>
<comment type="domain">
    <text evidence="8">Domain I is involved in oligomerization and binding regulators, domain II is flexibile and of varying length in different bacteria, domain III forms the AAA+ region, while domain IV binds dsDNA.</text>
</comment>
<keyword evidence="2 8" id="KW-0963">Cytoplasm</keyword>
<dbReference type="Proteomes" id="UP000487649">
    <property type="component" value="Unassembled WGS sequence"/>
</dbReference>
<dbReference type="GO" id="GO:0005886">
    <property type="term" value="C:plasma membrane"/>
    <property type="evidence" value="ECO:0007669"/>
    <property type="project" value="TreeGrafter"/>
</dbReference>
<dbReference type="PRINTS" id="PR00051">
    <property type="entry name" value="DNAA"/>
</dbReference>
<evidence type="ECO:0000256" key="1">
    <source>
        <dbReference type="ARBA" id="ARBA00006583"/>
    </source>
</evidence>
<evidence type="ECO:0000256" key="7">
    <source>
        <dbReference type="ARBA" id="ARBA00023125"/>
    </source>
</evidence>
<dbReference type="PANTHER" id="PTHR30050:SF2">
    <property type="entry name" value="CHROMOSOMAL REPLICATION INITIATOR PROTEIN DNAA"/>
    <property type="match status" value="1"/>
</dbReference>
<dbReference type="SUPFAM" id="SSF52540">
    <property type="entry name" value="P-loop containing nucleoside triphosphate hydrolases"/>
    <property type="match status" value="1"/>
</dbReference>